<dbReference type="GO" id="GO:0102208">
    <property type="term" value="F:2-polyprenyl-6-hydroxyphenol methylase activity"/>
    <property type="evidence" value="ECO:0007669"/>
    <property type="project" value="UniProtKB-EC"/>
</dbReference>
<feature type="coiled-coil region" evidence="1">
    <location>
        <begin position="520"/>
        <end position="554"/>
    </location>
</feature>
<accession>A0ABW8DAY7</accession>
<keyword evidence="3" id="KW-0489">Methyltransferase</keyword>
<reference evidence="3 4" key="1">
    <citation type="submission" date="2024-08" db="EMBL/GenBank/DDBJ databases">
        <title>Draft Genome Sequence of Legionella lytica strain DSB2004, Isolated From a Fire Sprinkler System.</title>
        <authorList>
            <person name="Everhart A.D."/>
            <person name="Kidane D.T."/>
            <person name="Farone A.L."/>
            <person name="Farone M.B."/>
        </authorList>
    </citation>
    <scope>NUCLEOTIDE SEQUENCE [LARGE SCALE GENOMIC DNA]</scope>
    <source>
        <strain evidence="3 4">DSB2004</strain>
    </source>
</reference>
<dbReference type="RefSeq" id="WP_400187971.1">
    <property type="nucleotide sequence ID" value="NZ_JBGORX010000004.1"/>
</dbReference>
<dbReference type="Proteomes" id="UP001615550">
    <property type="component" value="Unassembled WGS sequence"/>
</dbReference>
<dbReference type="Gene3D" id="3.90.550.10">
    <property type="entry name" value="Spore Coat Polysaccharide Biosynthesis Protein SpsA, Chain A"/>
    <property type="match status" value="1"/>
</dbReference>
<dbReference type="GO" id="GO:0032259">
    <property type="term" value="P:methylation"/>
    <property type="evidence" value="ECO:0007669"/>
    <property type="project" value="UniProtKB-KW"/>
</dbReference>
<name>A0ABW8DAY7_9GAMM</name>
<dbReference type="EC" id="2.1.1.222" evidence="3"/>
<organism evidence="3 4">
    <name type="scientific">Legionella lytica</name>
    <dbReference type="NCBI Taxonomy" id="96232"/>
    <lineage>
        <taxon>Bacteria</taxon>
        <taxon>Pseudomonadati</taxon>
        <taxon>Pseudomonadota</taxon>
        <taxon>Gammaproteobacteria</taxon>
        <taxon>Legionellales</taxon>
        <taxon>Legionellaceae</taxon>
        <taxon>Legionella</taxon>
    </lineage>
</organism>
<dbReference type="PANTHER" id="PTHR22916">
    <property type="entry name" value="GLYCOSYLTRANSFERASE"/>
    <property type="match status" value="1"/>
</dbReference>
<keyword evidence="1" id="KW-0175">Coiled coil</keyword>
<dbReference type="EMBL" id="JBGORX010000004">
    <property type="protein sequence ID" value="MFJ1269146.1"/>
    <property type="molecule type" value="Genomic_DNA"/>
</dbReference>
<dbReference type="EC" id="2.1.1.64" evidence="3"/>
<comment type="caution">
    <text evidence="3">The sequence shown here is derived from an EMBL/GenBank/DDBJ whole genome shotgun (WGS) entry which is preliminary data.</text>
</comment>
<protein>
    <submittedName>
        <fullName evidence="3">Class I SAM-dependent methyltransferase</fullName>
        <ecNumber evidence="3">2.1.1.222</ecNumber>
        <ecNumber evidence="3">2.1.1.64</ecNumber>
    </submittedName>
</protein>
<feature type="domain" description="Glycosyltransferase 2-like" evidence="2">
    <location>
        <begin position="271"/>
        <end position="371"/>
    </location>
</feature>
<dbReference type="InterPro" id="IPR029044">
    <property type="entry name" value="Nucleotide-diphossugar_trans"/>
</dbReference>
<dbReference type="SUPFAM" id="SSF53335">
    <property type="entry name" value="S-adenosyl-L-methionine-dependent methyltransferases"/>
    <property type="match status" value="1"/>
</dbReference>
<dbReference type="Pfam" id="PF13489">
    <property type="entry name" value="Methyltransf_23"/>
    <property type="match status" value="1"/>
</dbReference>
<dbReference type="InterPro" id="IPR001173">
    <property type="entry name" value="Glyco_trans_2-like"/>
</dbReference>
<dbReference type="PANTHER" id="PTHR22916:SF69">
    <property type="entry name" value="BIFUNCTIONAL GLYCOSYLTRANSFERASE PGTA"/>
    <property type="match status" value="1"/>
</dbReference>
<dbReference type="Pfam" id="PF00535">
    <property type="entry name" value="Glycos_transf_2"/>
    <property type="match status" value="1"/>
</dbReference>
<keyword evidence="4" id="KW-1185">Reference proteome</keyword>
<gene>
    <name evidence="3" type="ORF">ACD661_11300</name>
</gene>
<evidence type="ECO:0000313" key="4">
    <source>
        <dbReference type="Proteomes" id="UP001615550"/>
    </source>
</evidence>
<evidence type="ECO:0000259" key="2">
    <source>
        <dbReference type="Pfam" id="PF00535"/>
    </source>
</evidence>
<dbReference type="Gene3D" id="3.40.50.150">
    <property type="entry name" value="Vaccinia Virus protein VP39"/>
    <property type="match status" value="1"/>
</dbReference>
<sequence length="593" mass="68570">MTNAQYNNKYSEQNVYGHVVSLIKEHGVSNGVHLDIGAGFGAIAEPLKAFGLTYIGVDNYLDGAHSLQDRGFPFHKVDLLDTDNLYKNLLDILGNQKLASISIIDTLEHLINNVRVLTEIHKVAEKFNSILVVSVPNTSHKDISLKLLTGRFDYTYTGLLDHTHVFLYTNDTLNKITKHCGWRQINQYDVKMTKTEQFIEDNILLHEQPIFAQYINNIKEKIDPYHDTYQLVRAYLPAYLHEIDFSELFKEPPVENKVFLSIIIRTQGLRCSTLRDAILCLSAQSNQDFEIVLVGHKLSLPQQIKIEQIISEQSEDMKNKIRFLLINDAKGRAAPLNRAIKVAKGQYVSVLDDDDVVFSNWVENFQILARKDYGRVLRATCVEQDIQEVVKPSKNEDLEFKTIGKIKNIYPSQFNLLDHLENNYSPFMSWSFPRSIFHDFHFEFDESLAVCEDWDLAMRAGLFCGVSSNSTITAIYRKWKIGNNSFNTHPPEQWQSDRLKIIAKFYKYPQIIPADSIKEIIKIKSQNGALQAELEEIKIKLENKQREYDEKNLNNVRNPVSRALFYLYNKILTVCRKLKRFFWNKNNYSVIKG</sequence>
<dbReference type="GO" id="GO:0061542">
    <property type="term" value="F:3-demethylubiquinol 3-O-methyltransferase activity"/>
    <property type="evidence" value="ECO:0007669"/>
    <property type="project" value="UniProtKB-EC"/>
</dbReference>
<dbReference type="InterPro" id="IPR029063">
    <property type="entry name" value="SAM-dependent_MTases_sf"/>
</dbReference>
<evidence type="ECO:0000313" key="3">
    <source>
        <dbReference type="EMBL" id="MFJ1269146.1"/>
    </source>
</evidence>
<dbReference type="SUPFAM" id="SSF53448">
    <property type="entry name" value="Nucleotide-diphospho-sugar transferases"/>
    <property type="match status" value="1"/>
</dbReference>
<proteinExistence type="predicted"/>
<keyword evidence="3" id="KW-0808">Transferase</keyword>
<evidence type="ECO:0000256" key="1">
    <source>
        <dbReference type="SAM" id="Coils"/>
    </source>
</evidence>